<organism evidence="4 5">
    <name type="scientific">Amantichitinum ursilacus</name>
    <dbReference type="NCBI Taxonomy" id="857265"/>
    <lineage>
        <taxon>Bacteria</taxon>
        <taxon>Pseudomonadati</taxon>
        <taxon>Pseudomonadota</taxon>
        <taxon>Betaproteobacteria</taxon>
        <taxon>Neisseriales</taxon>
        <taxon>Chitinibacteraceae</taxon>
        <taxon>Amantichitinum</taxon>
    </lineage>
</organism>
<keyword evidence="5" id="KW-1185">Reference proteome</keyword>
<evidence type="ECO:0000256" key="2">
    <source>
        <dbReference type="ARBA" id="ARBA00023315"/>
    </source>
</evidence>
<dbReference type="SUPFAM" id="SSF55729">
    <property type="entry name" value="Acyl-CoA N-acyltransferases (Nat)"/>
    <property type="match status" value="1"/>
</dbReference>
<keyword evidence="2 4" id="KW-0012">Acyltransferase</keyword>
<dbReference type="InterPro" id="IPR016181">
    <property type="entry name" value="Acyl_CoA_acyltransferase"/>
</dbReference>
<proteinExistence type="predicted"/>
<dbReference type="PANTHER" id="PTHR43877">
    <property type="entry name" value="AMINOALKYLPHOSPHONATE N-ACETYLTRANSFERASE-RELATED-RELATED"/>
    <property type="match status" value="1"/>
</dbReference>
<dbReference type="PANTHER" id="PTHR43877:SF2">
    <property type="entry name" value="AMINOALKYLPHOSPHONATE N-ACETYLTRANSFERASE-RELATED"/>
    <property type="match status" value="1"/>
</dbReference>
<comment type="caution">
    <text evidence="4">The sequence shown here is derived from an EMBL/GenBank/DDBJ whole genome shotgun (WGS) entry which is preliminary data.</text>
</comment>
<sequence length="159" mass="17111">MPNAIDPLVRPATRADAADVCTVQIEAIRESCVLDHHNDPAILAHWLGNKTEATVARLLADPQTRLIVAECDGAVAGVGKATCNGEIQLCYVRPSLQGRQMGRALLAHLESWITAQGCSHARLNSTQRAVGFYQRMGYAVSGEPVHLFGLSATPMQKPL</sequence>
<evidence type="ECO:0000313" key="5">
    <source>
        <dbReference type="Proteomes" id="UP000037939"/>
    </source>
</evidence>
<feature type="domain" description="N-acetyltransferase" evidence="3">
    <location>
        <begin position="7"/>
        <end position="159"/>
    </location>
</feature>
<dbReference type="AlphaFoldDB" id="A0A0N0XM20"/>
<dbReference type="RefSeq" id="WP_053936927.1">
    <property type="nucleotide sequence ID" value="NZ_LAQT01000003.1"/>
</dbReference>
<dbReference type="Gene3D" id="3.40.630.30">
    <property type="match status" value="1"/>
</dbReference>
<dbReference type="CDD" id="cd04301">
    <property type="entry name" value="NAT_SF"/>
    <property type="match status" value="1"/>
</dbReference>
<evidence type="ECO:0000256" key="1">
    <source>
        <dbReference type="ARBA" id="ARBA00022679"/>
    </source>
</evidence>
<accession>A0A0N0XM20</accession>
<dbReference type="GO" id="GO:0016747">
    <property type="term" value="F:acyltransferase activity, transferring groups other than amino-acyl groups"/>
    <property type="evidence" value="ECO:0007669"/>
    <property type="project" value="InterPro"/>
</dbReference>
<dbReference type="EMBL" id="LAQT01000003">
    <property type="protein sequence ID" value="KPC54239.1"/>
    <property type="molecule type" value="Genomic_DNA"/>
</dbReference>
<keyword evidence="1 4" id="KW-0808">Transferase</keyword>
<protein>
    <submittedName>
        <fullName evidence="4">Acetyltransferase YpeA</fullName>
        <ecNumber evidence="4">2.3.1.-</ecNumber>
    </submittedName>
</protein>
<reference evidence="4 5" key="1">
    <citation type="submission" date="2015-07" db="EMBL/GenBank/DDBJ databases">
        <title>Draft genome sequence of the Amantichitinum ursilacus IGB-41, a new chitin-degrading bacterium.</title>
        <authorList>
            <person name="Kirstahler P."/>
            <person name="Guenther M."/>
            <person name="Grumaz C."/>
            <person name="Rupp S."/>
            <person name="Zibek S."/>
            <person name="Sohn K."/>
        </authorList>
    </citation>
    <scope>NUCLEOTIDE SEQUENCE [LARGE SCALE GENOMIC DNA]</scope>
    <source>
        <strain evidence="4 5">IGB-41</strain>
    </source>
</reference>
<evidence type="ECO:0000259" key="3">
    <source>
        <dbReference type="PROSITE" id="PS51186"/>
    </source>
</evidence>
<gene>
    <name evidence="4" type="primary">ypeA</name>
    <name evidence="4" type="ORF">WG78_06305</name>
</gene>
<name>A0A0N0XM20_9NEIS</name>
<dbReference type="InterPro" id="IPR000182">
    <property type="entry name" value="GNAT_dom"/>
</dbReference>
<dbReference type="Proteomes" id="UP000037939">
    <property type="component" value="Unassembled WGS sequence"/>
</dbReference>
<dbReference type="EC" id="2.3.1.-" evidence="4"/>
<dbReference type="Pfam" id="PF13673">
    <property type="entry name" value="Acetyltransf_10"/>
    <property type="match status" value="1"/>
</dbReference>
<dbReference type="InterPro" id="IPR050832">
    <property type="entry name" value="Bact_Acetyltransf"/>
</dbReference>
<dbReference type="STRING" id="857265.WG78_06305"/>
<dbReference type="PROSITE" id="PS51186">
    <property type="entry name" value="GNAT"/>
    <property type="match status" value="1"/>
</dbReference>
<evidence type="ECO:0000313" key="4">
    <source>
        <dbReference type="EMBL" id="KPC54239.1"/>
    </source>
</evidence>